<feature type="domain" description="Helicase ATP-binding" evidence="6">
    <location>
        <begin position="1336"/>
        <end position="1418"/>
    </location>
</feature>
<comment type="caution">
    <text evidence="8">The sequence shown here is derived from an EMBL/GenBank/DDBJ whole genome shotgun (WGS) entry which is preliminary data.</text>
</comment>
<feature type="compositionally biased region" description="Polar residues" evidence="5">
    <location>
        <begin position="1994"/>
        <end position="2010"/>
    </location>
</feature>
<dbReference type="Gene3D" id="2.30.30.110">
    <property type="match status" value="1"/>
</dbReference>
<dbReference type="Pfam" id="PF00176">
    <property type="entry name" value="SNF2-rel_dom"/>
    <property type="match status" value="1"/>
</dbReference>
<dbReference type="InterPro" id="IPR014001">
    <property type="entry name" value="Helicase_ATP-bd"/>
</dbReference>
<evidence type="ECO:0000256" key="1">
    <source>
        <dbReference type="ARBA" id="ARBA00022741"/>
    </source>
</evidence>
<dbReference type="Gene3D" id="3.40.50.10810">
    <property type="entry name" value="Tandem AAA-ATPase domain"/>
    <property type="match status" value="1"/>
</dbReference>
<feature type="compositionally biased region" description="Basic and acidic residues" evidence="5">
    <location>
        <begin position="1972"/>
        <end position="1992"/>
    </location>
</feature>
<accession>A0ABM8W1P2</accession>
<gene>
    <name evidence="8" type="ORF">GMARGA_LOCUS2258</name>
</gene>
<evidence type="ECO:0000259" key="7">
    <source>
        <dbReference type="PROSITE" id="PS51194"/>
    </source>
</evidence>
<evidence type="ECO:0000259" key="6">
    <source>
        <dbReference type="PROSITE" id="PS51192"/>
    </source>
</evidence>
<sequence>MNNNDILNGIVFNLGYDISSINANREASKYIKENIVTRKKGSKKLSGIVDEANRYQDIVNEKNNTDILTDSNFDQIKLDNLREKAKEANKETVILEWKGQGVKDETIPYQEFQIVTDDKIKIVSSENFFDKNKKKVDLKTFREGEIVKFYSTFFMGNHGFEKGGFFELYYPCGELLADSSKIIQGTEWGGYELKRITSQKRTLILEADENYGHGESININFDYILPQEEIEKLKSAQKGDIFQFSFDGFLEFTELDSEAKVFSEIFKPRNRKGEVKWQKITSASAAETTPDNEEEILEKTISTETEKLREDIFATLPDLENDNPNFEKLLRTSEEVDKAKIPFFQIKHLGEAAEIVEKIGFEEDIPEYDPKKHGNDEDEFMKNEGFRRAEILKQVKEKVGKKLGKKETKEELLEHETDSFFTFADAKNEYNRQLDLSELIEAANEGNKDRELLGGLLEVLGYDEPTEEEDENKNKMGGKSFADTNQTLEQLIKGSEDLTAAKTTLQNVKNYLGEDDLDNLPAKPNSVDDADGNENGFDKNKVKDYVDKKAAAEKYEQKLKVLLADGETVPKSVPANKLQANDPTLTNAQELSIYVQAVSAAIETLKEKKKEEELNKAKKNALTGFENNLLKDATITDADINREINKIFGSVITGANNWKNFFKDTDNRIDDYEKLANYSNAVAYAISQAKINQDLKTAKQKALDDLTALKGTLDDQGLTHYANIITQAIIELKGVNEGTDDLKAAKAVALTYLENLRGTTITDGQIKAAANAATDNQLSKIQKLTKYINIITDAINELKGTGDIKNAKIHAANSLNNFKGTLDDNEITAAAEVIEPTITNAAAISKCQVDHNLKQAKAQALATLQQLAQTAEIKDARELARYVDQIIKAIEAEVVAKTAFDTTKGERDVLENQVKLVRTELGLGNVLDTVANPLTAPNLLNHKKAANSLARRESQIKTAINVADIPLNWQTEAQNDLVKKADLTAAKGKLNTLKTDLGVIKNDNSIDTARVQEIRNNEVELNRVNNNIIARIKAQVNLGNLIKLNLASNKDELDNTRLGEIETILATPPNAAAGEVAKYKNKLQGLGIATENELMNKKPLTQAGYSDLNVALTELTNLKNDKTDYQSKLSQQEEHCRKEKEALQAQIEQQIQQKEQELLKFMVEQLKLNLTGDKYERQQVLAEIQKLIVKPDTNQENNLVNLRQQIVTQEKEIKKLREQDKENHPTSEVIKERAEKILKDLGLENSTYQTELTKITSLSELTDFYQQVAKKEIKTFSTIISNVSSTDTKSPQLRDYQLEDVKLLTVTRKQLTNYCSQHPPTAMTKIGSGMEPELIIIVSKDTFKIDSLFFKKLKKRKGVNSVYCVIVDEAHFLRNHQSQQSKSIYTLKDAPYKMALTGTPVVNRSPDIFGILKFLNPDSEIRKGGTVYKIFQVKDFKSEQLRRELQKEISQFSVNRRQKEDYQPLEVLANLKTLTLYPPALGFSEPGSKINYLVDFLKERKEQSIIIFSTRSETFLEPLTAALTEQKITTGLIIGKTNYQEREEYIRQFQDGELNILLCNIQSAGVGLNLSRAETIIFADRSYSPADNEQAEARFLPTTNTEPTRVRLVIDLICRGTIDEKILQLLKKKEDIIKDLSSLAARFSLLEYLFLGTNDEERIRQNIYNRQLKELDINATDIDSGLEYLPTRELFHFTFGNCGRTGAGVDQLKTILEDRVRLDEGETMEKRIFKRGQIYWVNLPDKGGNELKDWHMGVIISNNRQNQASPLIIILPLTSLKEGDKIYSFEVETFINNQAGKVLIDQITTADKVKRVGKFVTQLDEKLMLKVERAICYVLALSTEVLAEELEFLPIFARMMHTPEFKNLSKEKQEKETKFFGLLLSQIESGNIFALFGSCMMAEELLKEDFPTIKKRVKEHIMARGYYNPTSPLTLDEWKERNKKGVDEIFPKDENEKLTEEKWKVVGENERKLKEKELDANRQLLAERDRELEKLRKQQPNKPTNTENNNSKLN</sequence>
<feature type="coiled-coil region" evidence="4">
    <location>
        <begin position="71"/>
        <end position="98"/>
    </location>
</feature>
<keyword evidence="1" id="KW-0547">Nucleotide-binding</keyword>
<feature type="region of interest" description="Disordered" evidence="5">
    <location>
        <begin position="516"/>
        <end position="539"/>
    </location>
</feature>
<dbReference type="Pfam" id="PF00271">
    <property type="entry name" value="Helicase_C"/>
    <property type="match status" value="1"/>
</dbReference>
<dbReference type="Gene3D" id="3.40.50.300">
    <property type="entry name" value="P-loop containing nucleotide triphosphate hydrolases"/>
    <property type="match status" value="1"/>
</dbReference>
<feature type="coiled-coil region" evidence="4">
    <location>
        <begin position="1192"/>
        <end position="1251"/>
    </location>
</feature>
<dbReference type="InterPro" id="IPR011067">
    <property type="entry name" value="Plasmid_toxin/cell-grow_inhib"/>
</dbReference>
<dbReference type="PANTHER" id="PTHR10799">
    <property type="entry name" value="SNF2/RAD54 HELICASE FAMILY"/>
    <property type="match status" value="1"/>
</dbReference>
<dbReference type="InterPro" id="IPR027417">
    <property type="entry name" value="P-loop_NTPase"/>
</dbReference>
<name>A0ABM8W1P2_GIGMA</name>
<keyword evidence="9" id="KW-1185">Reference proteome</keyword>
<evidence type="ECO:0000256" key="3">
    <source>
        <dbReference type="ARBA" id="ARBA00022840"/>
    </source>
</evidence>
<evidence type="ECO:0000256" key="2">
    <source>
        <dbReference type="ARBA" id="ARBA00022801"/>
    </source>
</evidence>
<evidence type="ECO:0000313" key="9">
    <source>
        <dbReference type="Proteomes" id="UP000789901"/>
    </source>
</evidence>
<dbReference type="EMBL" id="CAJVQB010000689">
    <property type="protein sequence ID" value="CAG8502204.1"/>
    <property type="molecule type" value="Genomic_DNA"/>
</dbReference>
<dbReference type="SUPFAM" id="SSF50118">
    <property type="entry name" value="Cell growth inhibitor/plasmid maintenance toxic component"/>
    <property type="match status" value="1"/>
</dbReference>
<feature type="region of interest" description="Disordered" evidence="5">
    <location>
        <begin position="1972"/>
        <end position="2010"/>
    </location>
</feature>
<dbReference type="InterPro" id="IPR001650">
    <property type="entry name" value="Helicase_C-like"/>
</dbReference>
<dbReference type="PROSITE" id="PS51194">
    <property type="entry name" value="HELICASE_CTER"/>
    <property type="match status" value="1"/>
</dbReference>
<evidence type="ECO:0000313" key="8">
    <source>
        <dbReference type="EMBL" id="CAG8502204.1"/>
    </source>
</evidence>
<dbReference type="InterPro" id="IPR003477">
    <property type="entry name" value="PemK-like"/>
</dbReference>
<proteinExistence type="predicted"/>
<evidence type="ECO:0000256" key="4">
    <source>
        <dbReference type="SAM" id="Coils"/>
    </source>
</evidence>
<organism evidence="8 9">
    <name type="scientific">Gigaspora margarita</name>
    <dbReference type="NCBI Taxonomy" id="4874"/>
    <lineage>
        <taxon>Eukaryota</taxon>
        <taxon>Fungi</taxon>
        <taxon>Fungi incertae sedis</taxon>
        <taxon>Mucoromycota</taxon>
        <taxon>Glomeromycotina</taxon>
        <taxon>Glomeromycetes</taxon>
        <taxon>Diversisporales</taxon>
        <taxon>Gigasporaceae</taxon>
        <taxon>Gigaspora</taxon>
    </lineage>
</organism>
<protein>
    <submittedName>
        <fullName evidence="8">1799_t:CDS:1</fullName>
    </submittedName>
</protein>
<dbReference type="InterPro" id="IPR038718">
    <property type="entry name" value="SNF2-like_sf"/>
</dbReference>
<feature type="domain" description="Helicase C-terminal" evidence="7">
    <location>
        <begin position="1489"/>
        <end position="1647"/>
    </location>
</feature>
<dbReference type="SMART" id="SM00490">
    <property type="entry name" value="HELICc"/>
    <property type="match status" value="1"/>
</dbReference>
<keyword evidence="2" id="KW-0378">Hydrolase</keyword>
<dbReference type="Proteomes" id="UP000789901">
    <property type="component" value="Unassembled WGS sequence"/>
</dbReference>
<dbReference type="CDD" id="cd18793">
    <property type="entry name" value="SF2_C_SNF"/>
    <property type="match status" value="1"/>
</dbReference>
<dbReference type="Pfam" id="PF02452">
    <property type="entry name" value="PemK_toxin"/>
    <property type="match status" value="1"/>
</dbReference>
<dbReference type="InterPro" id="IPR000330">
    <property type="entry name" value="SNF2_N"/>
</dbReference>
<dbReference type="PROSITE" id="PS51192">
    <property type="entry name" value="HELICASE_ATP_BIND_1"/>
    <property type="match status" value="1"/>
</dbReference>
<dbReference type="InterPro" id="IPR049730">
    <property type="entry name" value="SNF2/RAD54-like_C"/>
</dbReference>
<keyword evidence="3" id="KW-0067">ATP-binding</keyword>
<feature type="coiled-coil region" evidence="4">
    <location>
        <begin position="1108"/>
        <end position="1164"/>
    </location>
</feature>
<dbReference type="SUPFAM" id="SSF52540">
    <property type="entry name" value="P-loop containing nucleoside triphosphate hydrolases"/>
    <property type="match status" value="1"/>
</dbReference>
<keyword evidence="4" id="KW-0175">Coiled coil</keyword>
<reference evidence="8 9" key="1">
    <citation type="submission" date="2021-06" db="EMBL/GenBank/DDBJ databases">
        <authorList>
            <person name="Kallberg Y."/>
            <person name="Tangrot J."/>
            <person name="Rosling A."/>
        </authorList>
    </citation>
    <scope>NUCLEOTIDE SEQUENCE [LARGE SCALE GENOMIC DNA]</scope>
    <source>
        <strain evidence="8 9">120-4 pot B 10/14</strain>
    </source>
</reference>
<feature type="coiled-coil region" evidence="4">
    <location>
        <begin position="595"/>
        <end position="622"/>
    </location>
</feature>
<evidence type="ECO:0000256" key="5">
    <source>
        <dbReference type="SAM" id="MobiDB-lite"/>
    </source>
</evidence>